<evidence type="ECO:0000256" key="5">
    <source>
        <dbReference type="ARBA" id="ARBA00022679"/>
    </source>
</evidence>
<evidence type="ECO:0000256" key="3">
    <source>
        <dbReference type="ARBA" id="ARBA00009014"/>
    </source>
</evidence>
<name>A0A511UUG9_9GAMM</name>
<evidence type="ECO:0000256" key="9">
    <source>
        <dbReference type="ARBA" id="ARBA00023027"/>
    </source>
</evidence>
<comment type="pathway">
    <text evidence="2 11">Cofactor biosynthesis; NAD(+) biosynthesis; deamido-NAD(+) from nicotinate D-ribonucleotide: step 1/1.</text>
</comment>
<comment type="similarity">
    <text evidence="3 11">Belongs to the NadD family.</text>
</comment>
<dbReference type="GO" id="GO:0004515">
    <property type="term" value="F:nicotinate-nucleotide adenylyltransferase activity"/>
    <property type="evidence" value="ECO:0007669"/>
    <property type="project" value="UniProtKB-UniRule"/>
</dbReference>
<dbReference type="NCBIfam" id="NF000840">
    <property type="entry name" value="PRK00071.1-3"/>
    <property type="match status" value="1"/>
</dbReference>
<dbReference type="NCBIfam" id="TIGR00482">
    <property type="entry name" value="nicotinate (nicotinamide) nucleotide adenylyltransferase"/>
    <property type="match status" value="1"/>
</dbReference>
<evidence type="ECO:0000313" key="14">
    <source>
        <dbReference type="Proteomes" id="UP000321303"/>
    </source>
</evidence>
<dbReference type="GO" id="GO:0005524">
    <property type="term" value="F:ATP binding"/>
    <property type="evidence" value="ECO:0007669"/>
    <property type="project" value="UniProtKB-KW"/>
</dbReference>
<gene>
    <name evidence="11 13" type="primary">nadD</name>
    <name evidence="13" type="ORF">HVA01_29940</name>
</gene>
<keyword evidence="8 11" id="KW-0067">ATP-binding</keyword>
<evidence type="ECO:0000256" key="4">
    <source>
        <dbReference type="ARBA" id="ARBA00022642"/>
    </source>
</evidence>
<keyword evidence="5 11" id="KW-0808">Transferase</keyword>
<organism evidence="13 14">
    <name type="scientific">Halovibrio variabilis</name>
    <dbReference type="NCBI Taxonomy" id="31910"/>
    <lineage>
        <taxon>Bacteria</taxon>
        <taxon>Pseudomonadati</taxon>
        <taxon>Pseudomonadota</taxon>
        <taxon>Gammaproteobacteria</taxon>
        <taxon>Oceanospirillales</taxon>
        <taxon>Halomonadaceae</taxon>
        <taxon>Halovibrio</taxon>
    </lineage>
</organism>
<dbReference type="NCBIfam" id="NF000839">
    <property type="entry name" value="PRK00071.1-1"/>
    <property type="match status" value="1"/>
</dbReference>
<evidence type="ECO:0000256" key="2">
    <source>
        <dbReference type="ARBA" id="ARBA00005019"/>
    </source>
</evidence>
<dbReference type="RefSeq" id="WP_146876254.1">
    <property type="nucleotide sequence ID" value="NZ_BJXV01000020.1"/>
</dbReference>
<dbReference type="CDD" id="cd02165">
    <property type="entry name" value="NMNAT"/>
    <property type="match status" value="1"/>
</dbReference>
<dbReference type="InterPro" id="IPR004821">
    <property type="entry name" value="Cyt_trans-like"/>
</dbReference>
<evidence type="ECO:0000256" key="1">
    <source>
        <dbReference type="ARBA" id="ARBA00002324"/>
    </source>
</evidence>
<comment type="caution">
    <text evidence="13">The sequence shown here is derived from an EMBL/GenBank/DDBJ whole genome shotgun (WGS) entry which is preliminary data.</text>
</comment>
<keyword evidence="7 11" id="KW-0547">Nucleotide-binding</keyword>
<dbReference type="PANTHER" id="PTHR39321">
    <property type="entry name" value="NICOTINATE-NUCLEOTIDE ADENYLYLTRANSFERASE-RELATED"/>
    <property type="match status" value="1"/>
</dbReference>
<evidence type="ECO:0000256" key="10">
    <source>
        <dbReference type="ARBA" id="ARBA00048721"/>
    </source>
</evidence>
<dbReference type="HAMAP" id="MF_00244">
    <property type="entry name" value="NaMN_adenylyltr"/>
    <property type="match status" value="1"/>
</dbReference>
<evidence type="ECO:0000256" key="6">
    <source>
        <dbReference type="ARBA" id="ARBA00022695"/>
    </source>
</evidence>
<dbReference type="InterPro" id="IPR014729">
    <property type="entry name" value="Rossmann-like_a/b/a_fold"/>
</dbReference>
<feature type="domain" description="Cytidyltransferase-like" evidence="12">
    <location>
        <begin position="14"/>
        <end position="194"/>
    </location>
</feature>
<accession>A0A511UUG9</accession>
<keyword evidence="4 11" id="KW-0662">Pyridine nucleotide biosynthesis</keyword>
<dbReference type="Proteomes" id="UP000321303">
    <property type="component" value="Unassembled WGS sequence"/>
</dbReference>
<dbReference type="EC" id="2.7.7.18" evidence="11"/>
<dbReference type="EMBL" id="BJXV01000020">
    <property type="protein sequence ID" value="GEN29348.1"/>
    <property type="molecule type" value="Genomic_DNA"/>
</dbReference>
<dbReference type="GO" id="GO:0009435">
    <property type="term" value="P:NAD+ biosynthetic process"/>
    <property type="evidence" value="ECO:0007669"/>
    <property type="project" value="UniProtKB-UniRule"/>
</dbReference>
<keyword evidence="6 11" id="KW-0548">Nucleotidyltransferase</keyword>
<protein>
    <recommendedName>
        <fullName evidence="11">Probable nicotinate-nucleotide adenylyltransferase</fullName>
        <ecNumber evidence="11">2.7.7.18</ecNumber>
    </recommendedName>
    <alternativeName>
        <fullName evidence="11">Deamido-NAD(+) diphosphorylase</fullName>
    </alternativeName>
    <alternativeName>
        <fullName evidence="11">Deamido-NAD(+) pyrophosphorylase</fullName>
    </alternativeName>
    <alternativeName>
        <fullName evidence="11">Nicotinate mononucleotide adenylyltransferase</fullName>
        <shortName evidence="11">NaMN adenylyltransferase</shortName>
    </alternativeName>
</protein>
<comment type="function">
    <text evidence="1 11">Catalyzes the reversible adenylation of nicotinate mononucleotide (NaMN) to nicotinic acid adenine dinucleotide (NaAD).</text>
</comment>
<evidence type="ECO:0000313" key="13">
    <source>
        <dbReference type="EMBL" id="GEN29348.1"/>
    </source>
</evidence>
<sequence length="223" mass="24618">MRHGANNLAPRVGMLGGTFDPVHLGHLRSAVELHEALALDRLHMIPAQQPPLRGRPQVSAQQRLALLQAGIGDTPGLLADDRELQREGPSYSVDTLTELRAEYGEQARLVMAIGFDAFLRLAQWHQPERLFELAHLVVIARPGYSDSLPAALTELVGKRRVDSVETLMLKPFGGYLTLALPSLMAISATHIRQRISAGKSVRYLVPAPVEQAIQHHGLYQQRE</sequence>
<dbReference type="Pfam" id="PF01467">
    <property type="entry name" value="CTP_transf_like"/>
    <property type="match status" value="1"/>
</dbReference>
<evidence type="ECO:0000256" key="8">
    <source>
        <dbReference type="ARBA" id="ARBA00022840"/>
    </source>
</evidence>
<dbReference type="InterPro" id="IPR005248">
    <property type="entry name" value="NadD/NMNAT"/>
</dbReference>
<dbReference type="SUPFAM" id="SSF52374">
    <property type="entry name" value="Nucleotidylyl transferase"/>
    <property type="match status" value="1"/>
</dbReference>
<dbReference type="UniPathway" id="UPA00253">
    <property type="reaction ID" value="UER00332"/>
</dbReference>
<proteinExistence type="inferred from homology"/>
<dbReference type="AlphaFoldDB" id="A0A511UUG9"/>
<evidence type="ECO:0000256" key="7">
    <source>
        <dbReference type="ARBA" id="ARBA00022741"/>
    </source>
</evidence>
<dbReference type="Gene3D" id="3.40.50.620">
    <property type="entry name" value="HUPs"/>
    <property type="match status" value="1"/>
</dbReference>
<dbReference type="NCBIfam" id="TIGR00125">
    <property type="entry name" value="cyt_tran_rel"/>
    <property type="match status" value="1"/>
</dbReference>
<evidence type="ECO:0000256" key="11">
    <source>
        <dbReference type="HAMAP-Rule" id="MF_00244"/>
    </source>
</evidence>
<keyword evidence="9 11" id="KW-0520">NAD</keyword>
<dbReference type="PANTHER" id="PTHR39321:SF3">
    <property type="entry name" value="PHOSPHOPANTETHEINE ADENYLYLTRANSFERASE"/>
    <property type="match status" value="1"/>
</dbReference>
<comment type="catalytic activity">
    <reaction evidence="10 11">
        <text>nicotinate beta-D-ribonucleotide + ATP + H(+) = deamido-NAD(+) + diphosphate</text>
        <dbReference type="Rhea" id="RHEA:22860"/>
        <dbReference type="ChEBI" id="CHEBI:15378"/>
        <dbReference type="ChEBI" id="CHEBI:30616"/>
        <dbReference type="ChEBI" id="CHEBI:33019"/>
        <dbReference type="ChEBI" id="CHEBI:57502"/>
        <dbReference type="ChEBI" id="CHEBI:58437"/>
        <dbReference type="EC" id="2.7.7.18"/>
    </reaction>
</comment>
<evidence type="ECO:0000259" key="12">
    <source>
        <dbReference type="Pfam" id="PF01467"/>
    </source>
</evidence>
<dbReference type="OrthoDB" id="5295945at2"/>
<keyword evidence="14" id="KW-1185">Reference proteome</keyword>
<reference evidence="13 14" key="1">
    <citation type="submission" date="2019-07" db="EMBL/GenBank/DDBJ databases">
        <title>Whole genome shotgun sequence of Halomonas variabilis NBRC 102410.</title>
        <authorList>
            <person name="Hosoyama A."/>
            <person name="Uohara A."/>
            <person name="Ohji S."/>
            <person name="Ichikawa N."/>
        </authorList>
    </citation>
    <scope>NUCLEOTIDE SEQUENCE [LARGE SCALE GENOMIC DNA]</scope>
    <source>
        <strain evidence="13 14">NBRC 102410</strain>
    </source>
</reference>